<keyword evidence="4 7" id="KW-0808">Transferase</keyword>
<dbReference type="GO" id="GO:0009052">
    <property type="term" value="P:pentose-phosphate shunt, non-oxidative branch"/>
    <property type="evidence" value="ECO:0007669"/>
    <property type="project" value="TreeGrafter"/>
</dbReference>
<keyword evidence="9" id="KW-1185">Reference proteome</keyword>
<dbReference type="OrthoDB" id="1711136at2759"/>
<dbReference type="InterPro" id="IPR004730">
    <property type="entry name" value="Transaldolase_1"/>
</dbReference>
<proteinExistence type="inferred from homology"/>
<name>A0A9P0G939_9CUCU</name>
<dbReference type="EMBL" id="OV651825">
    <property type="protein sequence ID" value="CAH1102456.1"/>
    <property type="molecule type" value="Genomic_DNA"/>
</dbReference>
<evidence type="ECO:0000313" key="8">
    <source>
        <dbReference type="EMBL" id="CAH1102456.1"/>
    </source>
</evidence>
<evidence type="ECO:0000256" key="2">
    <source>
        <dbReference type="ARBA" id="ARBA00008012"/>
    </source>
</evidence>
<comment type="similarity">
    <text evidence="2">Belongs to the transaldolase family. Type 1 subfamily.</text>
</comment>
<dbReference type="Gene3D" id="3.20.20.70">
    <property type="entry name" value="Aldolase class I"/>
    <property type="match status" value="1"/>
</dbReference>
<dbReference type="Proteomes" id="UP001153636">
    <property type="component" value="Chromosome 13"/>
</dbReference>
<dbReference type="Pfam" id="PF00923">
    <property type="entry name" value="TAL_FSA"/>
    <property type="match status" value="1"/>
</dbReference>
<dbReference type="PROSITE" id="PS00958">
    <property type="entry name" value="TRANSALDOLASE_2"/>
    <property type="match status" value="1"/>
</dbReference>
<dbReference type="AlphaFoldDB" id="A0A9P0G939"/>
<comment type="function">
    <text evidence="7">Catalyzes the rate-limiting step of the non-oxidative phase in the pentose phosphate pathway. Catalyzes the reversible conversion of sedheptulose-7-phosphate and D-glyceraldehyde 3-phosphate into erythrose-4-phosphate and beta-D-fructose 6-phosphate.</text>
</comment>
<organism evidence="8 9">
    <name type="scientific">Psylliodes chrysocephalus</name>
    <dbReference type="NCBI Taxonomy" id="3402493"/>
    <lineage>
        <taxon>Eukaryota</taxon>
        <taxon>Metazoa</taxon>
        <taxon>Ecdysozoa</taxon>
        <taxon>Arthropoda</taxon>
        <taxon>Hexapoda</taxon>
        <taxon>Insecta</taxon>
        <taxon>Pterygota</taxon>
        <taxon>Neoptera</taxon>
        <taxon>Endopterygota</taxon>
        <taxon>Coleoptera</taxon>
        <taxon>Polyphaga</taxon>
        <taxon>Cucujiformia</taxon>
        <taxon>Chrysomeloidea</taxon>
        <taxon>Chrysomelidae</taxon>
        <taxon>Galerucinae</taxon>
        <taxon>Alticini</taxon>
        <taxon>Psylliodes</taxon>
    </lineage>
</organism>
<sequence>MSNSLTRLSAHTNIVADTADYNIIKRYKIKEATTNPSIILQTASLPQYKQHVQESVEYGLKTGNTLDEMIENSMDMINVSFGQKILEVTNKIHIQIDPRLAFNVVRSVNRALKLVGLFKERNIEKSRIVIKLPATWEGIQAAKILQNDYGVDCNMTTMFNLVQAAACAEAGVSCLAPFVGRIGMWYEKKSDKSPSNDIHPGVTTLKHIQSYMRKFGYETKVMGAYFLNSNEVKAISGCDIATLPIQLIEELIKSDDDMKDNIDTNFTIEKLDLTEDKFRWLMNEDMMATDLLSEVIRNFTADYIELERIVKNNLMNIQK</sequence>
<comment type="pathway">
    <text evidence="1 7">Carbohydrate degradation; pentose phosphate pathway; D-glyceraldehyde 3-phosphate and beta-D-fructose 6-phosphate from D-ribose 5-phosphate and D-xylulose 5-phosphate (non-oxidative stage): step 2/3.</text>
</comment>
<keyword evidence="6" id="KW-0704">Schiff base</keyword>
<evidence type="ECO:0000256" key="3">
    <source>
        <dbReference type="ARBA" id="ARBA00013151"/>
    </source>
</evidence>
<dbReference type="EC" id="2.2.1.2" evidence="3 7"/>
<comment type="catalytic activity">
    <reaction evidence="7">
        <text>D-sedoheptulose 7-phosphate + D-glyceraldehyde 3-phosphate = D-erythrose 4-phosphate + beta-D-fructose 6-phosphate</text>
        <dbReference type="Rhea" id="RHEA:17053"/>
        <dbReference type="ChEBI" id="CHEBI:16897"/>
        <dbReference type="ChEBI" id="CHEBI:57483"/>
        <dbReference type="ChEBI" id="CHEBI:57634"/>
        <dbReference type="ChEBI" id="CHEBI:59776"/>
        <dbReference type="EC" id="2.2.1.2"/>
    </reaction>
</comment>
<evidence type="ECO:0000256" key="1">
    <source>
        <dbReference type="ARBA" id="ARBA00004857"/>
    </source>
</evidence>
<evidence type="ECO:0000256" key="6">
    <source>
        <dbReference type="ARBA" id="ARBA00023270"/>
    </source>
</evidence>
<gene>
    <name evidence="8" type="ORF">PSYICH_LOCUS3816</name>
</gene>
<evidence type="ECO:0000313" key="9">
    <source>
        <dbReference type="Proteomes" id="UP001153636"/>
    </source>
</evidence>
<accession>A0A9P0G939</accession>
<dbReference type="InterPro" id="IPR013785">
    <property type="entry name" value="Aldolase_TIM"/>
</dbReference>
<dbReference type="InterPro" id="IPR018225">
    <property type="entry name" value="Transaldolase_AS"/>
</dbReference>
<evidence type="ECO:0000256" key="7">
    <source>
        <dbReference type="RuleBase" id="RU000501"/>
    </source>
</evidence>
<keyword evidence="5 7" id="KW-0570">Pentose shunt</keyword>
<dbReference type="CDD" id="cd00957">
    <property type="entry name" value="Transaldolase_TalAB"/>
    <property type="match status" value="1"/>
</dbReference>
<evidence type="ECO:0000256" key="4">
    <source>
        <dbReference type="ARBA" id="ARBA00022679"/>
    </source>
</evidence>
<dbReference type="GO" id="GO:0004801">
    <property type="term" value="F:transaldolase activity"/>
    <property type="evidence" value="ECO:0007669"/>
    <property type="project" value="UniProtKB-EC"/>
</dbReference>
<dbReference type="GO" id="GO:0005975">
    <property type="term" value="P:carbohydrate metabolic process"/>
    <property type="evidence" value="ECO:0007669"/>
    <property type="project" value="InterPro"/>
</dbReference>
<protein>
    <recommendedName>
        <fullName evidence="3 7">Transaldolase</fullName>
        <ecNumber evidence="3 7">2.2.1.2</ecNumber>
    </recommendedName>
</protein>
<dbReference type="InterPro" id="IPR001585">
    <property type="entry name" value="TAL/FSA"/>
</dbReference>
<dbReference type="PANTHER" id="PTHR10683">
    <property type="entry name" value="TRANSALDOLASE"/>
    <property type="match status" value="1"/>
</dbReference>
<reference evidence="8" key="1">
    <citation type="submission" date="2022-01" db="EMBL/GenBank/DDBJ databases">
        <authorList>
            <person name="King R."/>
        </authorList>
    </citation>
    <scope>NUCLEOTIDE SEQUENCE</scope>
</reference>
<dbReference type="GO" id="GO:0005737">
    <property type="term" value="C:cytoplasm"/>
    <property type="evidence" value="ECO:0007669"/>
    <property type="project" value="InterPro"/>
</dbReference>
<dbReference type="PANTHER" id="PTHR10683:SF18">
    <property type="entry name" value="TRANSALDOLASE"/>
    <property type="match status" value="1"/>
</dbReference>
<evidence type="ECO:0000256" key="5">
    <source>
        <dbReference type="ARBA" id="ARBA00023126"/>
    </source>
</evidence>
<dbReference type="SUPFAM" id="SSF51569">
    <property type="entry name" value="Aldolase"/>
    <property type="match status" value="1"/>
</dbReference>